<dbReference type="EMBL" id="CDMY01000252">
    <property type="protein sequence ID" value="CEL97032.1"/>
    <property type="molecule type" value="Genomic_DNA"/>
</dbReference>
<sequence length="134" mass="14561">MERPGAVQGRLSCWKQSSSLRSRFDALSSQPKEEPKEEEGLQSTACLTSDTPWEENCRVLESLRLHPPVAACAFLSMPSLPLASSATSLQRHTHKGAGARAEVESPCDSPSPFHRTADRDSINRIANDCLPAAC</sequence>
<evidence type="ECO:0000256" key="1">
    <source>
        <dbReference type="SAM" id="MobiDB-lite"/>
    </source>
</evidence>
<evidence type="ECO:0000313" key="2">
    <source>
        <dbReference type="EMBL" id="CEL97032.1"/>
    </source>
</evidence>
<evidence type="ECO:0000313" key="3">
    <source>
        <dbReference type="Proteomes" id="UP000041254"/>
    </source>
</evidence>
<accession>A0A0G4EJV2</accession>
<feature type="region of interest" description="Disordered" evidence="1">
    <location>
        <begin position="24"/>
        <end position="45"/>
    </location>
</feature>
<dbReference type="VEuPathDB" id="CryptoDB:Vbra_20445"/>
<proteinExistence type="predicted"/>
<organism evidence="2 3">
    <name type="scientific">Vitrella brassicaformis (strain CCMP3155)</name>
    <dbReference type="NCBI Taxonomy" id="1169540"/>
    <lineage>
        <taxon>Eukaryota</taxon>
        <taxon>Sar</taxon>
        <taxon>Alveolata</taxon>
        <taxon>Colpodellida</taxon>
        <taxon>Vitrellaceae</taxon>
        <taxon>Vitrella</taxon>
    </lineage>
</organism>
<dbReference type="Proteomes" id="UP000041254">
    <property type="component" value="Unassembled WGS sequence"/>
</dbReference>
<gene>
    <name evidence="2" type="ORF">Vbra_20445</name>
</gene>
<feature type="region of interest" description="Disordered" evidence="1">
    <location>
        <begin position="86"/>
        <end position="118"/>
    </location>
</feature>
<reference evidence="2 3" key="1">
    <citation type="submission" date="2014-11" db="EMBL/GenBank/DDBJ databases">
        <authorList>
            <person name="Zhu J."/>
            <person name="Qi W."/>
            <person name="Song R."/>
        </authorList>
    </citation>
    <scope>NUCLEOTIDE SEQUENCE [LARGE SCALE GENOMIC DNA]</scope>
</reference>
<keyword evidence="3" id="KW-1185">Reference proteome</keyword>
<name>A0A0G4EJV2_VITBC</name>
<dbReference type="AlphaFoldDB" id="A0A0G4EJV2"/>
<dbReference type="InParanoid" id="A0A0G4EJV2"/>
<protein>
    <submittedName>
        <fullName evidence="2">Uncharacterized protein</fullName>
    </submittedName>
</protein>